<dbReference type="Gene3D" id="1.10.555.10">
    <property type="entry name" value="Rho GTPase activation protein"/>
    <property type="match status" value="1"/>
</dbReference>
<dbReference type="STRING" id="102285.A0A0R3TWT9"/>
<dbReference type="EMBL" id="UZAE01014205">
    <property type="protein sequence ID" value="VDO12748.1"/>
    <property type="molecule type" value="Genomic_DNA"/>
</dbReference>
<dbReference type="PANTHER" id="PTHR14963">
    <property type="entry name" value="RHO GTPASE ACTIVATING PROTEIN 18,19-RELATED"/>
    <property type="match status" value="1"/>
</dbReference>
<dbReference type="SUPFAM" id="SSF48350">
    <property type="entry name" value="GTPase activation domain, GAP"/>
    <property type="match status" value="1"/>
</dbReference>
<protein>
    <submittedName>
        <fullName evidence="5">Rho-GAP domain-containing protein</fullName>
    </submittedName>
</protein>
<proteinExistence type="predicted"/>
<evidence type="ECO:0000256" key="1">
    <source>
        <dbReference type="ARBA" id="ARBA00022468"/>
    </source>
</evidence>
<dbReference type="OrthoDB" id="10061772at2759"/>
<keyword evidence="1" id="KW-0343">GTPase activation</keyword>
<dbReference type="GO" id="GO:0051056">
    <property type="term" value="P:regulation of small GTPase mediated signal transduction"/>
    <property type="evidence" value="ECO:0007669"/>
    <property type="project" value="TreeGrafter"/>
</dbReference>
<gene>
    <name evidence="3" type="ORF">HNAJ_LOCUS12312</name>
</gene>
<evidence type="ECO:0000313" key="3">
    <source>
        <dbReference type="EMBL" id="VDO12748.1"/>
    </source>
</evidence>
<dbReference type="PANTHER" id="PTHR14963:SF7">
    <property type="entry name" value="RHO GTPASE-ACTIVATING PROTEIN 19"/>
    <property type="match status" value="1"/>
</dbReference>
<dbReference type="Proteomes" id="UP000278807">
    <property type="component" value="Unassembled WGS sequence"/>
</dbReference>
<evidence type="ECO:0000313" key="4">
    <source>
        <dbReference type="Proteomes" id="UP000278807"/>
    </source>
</evidence>
<dbReference type="Pfam" id="PF00620">
    <property type="entry name" value="RhoGAP"/>
    <property type="match status" value="1"/>
</dbReference>
<feature type="domain" description="Rho-GAP" evidence="2">
    <location>
        <begin position="83"/>
        <end position="330"/>
    </location>
</feature>
<evidence type="ECO:0000313" key="5">
    <source>
        <dbReference type="WBParaSite" id="HNAJ_0001232701-mRNA-1"/>
    </source>
</evidence>
<dbReference type="SMART" id="SM00324">
    <property type="entry name" value="RhoGAP"/>
    <property type="match status" value="1"/>
</dbReference>
<reference evidence="5" key="1">
    <citation type="submission" date="2017-02" db="UniProtKB">
        <authorList>
            <consortium name="WormBaseParasite"/>
        </authorList>
    </citation>
    <scope>IDENTIFICATION</scope>
</reference>
<dbReference type="WBParaSite" id="HNAJ_0001232701-mRNA-1">
    <property type="protein sequence ID" value="HNAJ_0001232701-mRNA-1"/>
    <property type="gene ID" value="HNAJ_0001232701"/>
</dbReference>
<dbReference type="InterPro" id="IPR008936">
    <property type="entry name" value="Rho_GTPase_activation_prot"/>
</dbReference>
<accession>A0A0R3TWT9</accession>
<organism evidence="5">
    <name type="scientific">Rodentolepis nana</name>
    <name type="common">Dwarf tapeworm</name>
    <name type="synonym">Hymenolepis nana</name>
    <dbReference type="NCBI Taxonomy" id="102285"/>
    <lineage>
        <taxon>Eukaryota</taxon>
        <taxon>Metazoa</taxon>
        <taxon>Spiralia</taxon>
        <taxon>Lophotrochozoa</taxon>
        <taxon>Platyhelminthes</taxon>
        <taxon>Cestoda</taxon>
        <taxon>Eucestoda</taxon>
        <taxon>Cyclophyllidea</taxon>
        <taxon>Hymenolepididae</taxon>
        <taxon>Rodentolepis</taxon>
    </lineage>
</organism>
<dbReference type="GO" id="GO:0005737">
    <property type="term" value="C:cytoplasm"/>
    <property type="evidence" value="ECO:0007669"/>
    <property type="project" value="TreeGrafter"/>
</dbReference>
<name>A0A0R3TWT9_RODNA</name>
<reference evidence="3 4" key="2">
    <citation type="submission" date="2018-11" db="EMBL/GenBank/DDBJ databases">
        <authorList>
            <consortium name="Pathogen Informatics"/>
        </authorList>
    </citation>
    <scope>NUCLEOTIDE SEQUENCE [LARGE SCALE GENOMIC DNA]</scope>
</reference>
<dbReference type="GO" id="GO:0005096">
    <property type="term" value="F:GTPase activator activity"/>
    <property type="evidence" value="ECO:0007669"/>
    <property type="project" value="UniProtKB-KW"/>
</dbReference>
<evidence type="ECO:0000259" key="2">
    <source>
        <dbReference type="PROSITE" id="PS50238"/>
    </source>
</evidence>
<dbReference type="InterPro" id="IPR000198">
    <property type="entry name" value="RhoGAP_dom"/>
</dbReference>
<dbReference type="GO" id="GO:0007165">
    <property type="term" value="P:signal transduction"/>
    <property type="evidence" value="ECO:0007669"/>
    <property type="project" value="InterPro"/>
</dbReference>
<dbReference type="AlphaFoldDB" id="A0A0R3TWT9"/>
<sequence length="562" mass="63380">MDNPKTCASLSLTQQEYLQQYIQQLEASSQNVKIIRSLRTLWFPRFLDLCKARLSEVVDPPVEFSEYNPSRYQRTKFRQFDNTDLYTEEPSRIYDAVVSLMQYISSEDLLQTPLIFRKSGNISRQRDLSKHLLNGEAVAFPFYSTTLTESSSVSILTTPTSIKQSWNRMTRSKSSKITPSKSETTIDNGGELNAHDYANVLKTVLREMPEPILTKDLLPIYISVSKLTSANENLTELDYKLVRAKQQSAIRILSWLLPMNNQHLLRSLLDLLTQTLAHSDVNSMSAESLGTIFGPLLFAPSCRSHNDLHKDYDSLNALATVMIEQGSEGVFAIPLRLFNDIKKIVNSETFLRMITSRDSGLDSCSLESSISAEDVDMYTDIAFAERCNNIESPTWKQATQDSIDQLIKKINGLPDSHPRKSYYLRALCNNSEVESESFFQKATRSFFNSCKTPSKHSATKMLLGASAVTPSNPERIKISCCPIGSVLSASKKRRVESGIKKKESVLQPENKKLRCAAVQTDLSLGSSVLLQMPVKRNYGRSKVEKVDISFPHHDNMKARHSL</sequence>
<dbReference type="PROSITE" id="PS50238">
    <property type="entry name" value="RHOGAP"/>
    <property type="match status" value="1"/>
</dbReference>
<keyword evidence="4" id="KW-1185">Reference proteome</keyword>